<feature type="compositionally biased region" description="Basic residues" evidence="1">
    <location>
        <begin position="25"/>
        <end position="35"/>
    </location>
</feature>
<evidence type="ECO:0000313" key="3">
    <source>
        <dbReference type="Proteomes" id="UP000015103"/>
    </source>
</evidence>
<feature type="compositionally biased region" description="Low complexity" evidence="1">
    <location>
        <begin position="116"/>
        <end position="130"/>
    </location>
</feature>
<accession>T1HGK1</accession>
<dbReference type="EnsemblMetazoa" id="RPRC003174-RA">
    <property type="protein sequence ID" value="RPRC003174-PA"/>
    <property type="gene ID" value="RPRC003174"/>
</dbReference>
<evidence type="ECO:0000256" key="1">
    <source>
        <dbReference type="SAM" id="MobiDB-lite"/>
    </source>
</evidence>
<dbReference type="InParanoid" id="T1HGK1"/>
<proteinExistence type="predicted"/>
<feature type="compositionally biased region" description="Basic residues" evidence="1">
    <location>
        <begin position="92"/>
        <end position="102"/>
    </location>
</feature>
<keyword evidence="3" id="KW-1185">Reference proteome</keyword>
<evidence type="ECO:0000313" key="2">
    <source>
        <dbReference type="EnsemblMetazoa" id="RPRC003174-PA"/>
    </source>
</evidence>
<protein>
    <submittedName>
        <fullName evidence="2">Uncharacterized protein</fullName>
    </submittedName>
</protein>
<feature type="region of interest" description="Disordered" evidence="1">
    <location>
        <begin position="17"/>
        <end position="130"/>
    </location>
</feature>
<organism evidence="2 3">
    <name type="scientific">Rhodnius prolixus</name>
    <name type="common">Triatomid bug</name>
    <dbReference type="NCBI Taxonomy" id="13249"/>
    <lineage>
        <taxon>Eukaryota</taxon>
        <taxon>Metazoa</taxon>
        <taxon>Ecdysozoa</taxon>
        <taxon>Arthropoda</taxon>
        <taxon>Hexapoda</taxon>
        <taxon>Insecta</taxon>
        <taxon>Pterygota</taxon>
        <taxon>Neoptera</taxon>
        <taxon>Paraneoptera</taxon>
        <taxon>Hemiptera</taxon>
        <taxon>Heteroptera</taxon>
        <taxon>Panheteroptera</taxon>
        <taxon>Cimicomorpha</taxon>
        <taxon>Reduviidae</taxon>
        <taxon>Triatominae</taxon>
        <taxon>Rhodnius</taxon>
    </lineage>
</organism>
<dbReference type="GeneID" id="141461179"/>
<dbReference type="RefSeq" id="XP_073998071.1">
    <property type="nucleotide sequence ID" value="XM_074141970.1"/>
</dbReference>
<dbReference type="AlphaFoldDB" id="T1HGK1"/>
<dbReference type="Proteomes" id="UP000015103">
    <property type="component" value="Unassembled WGS sequence"/>
</dbReference>
<feature type="compositionally biased region" description="Basic residues" evidence="1">
    <location>
        <begin position="70"/>
        <end position="84"/>
    </location>
</feature>
<name>T1HGK1_RHOPR</name>
<dbReference type="HOGENOM" id="CLU_1940714_0_0_1"/>
<dbReference type="EMBL" id="ACPB03011656">
    <property type="status" value="NOT_ANNOTATED_CDS"/>
    <property type="molecule type" value="Genomic_DNA"/>
</dbReference>
<sequence length="130" mass="14416">MSSDEHFQFSLNKAARLRMEENKKKSTTLKARKLSVPRTTAAKVEGSTTNKIRSGVRSRSISRNKPAALKTKRKARIVAKKKKEVGKEKTVSKKAPKRKKKSQSSSEESEEEQSESAESSASSSSSSEEE</sequence>
<dbReference type="VEuPathDB" id="VectorBase:RPRC003174"/>
<reference evidence="2" key="1">
    <citation type="submission" date="2015-05" db="UniProtKB">
        <authorList>
            <consortium name="EnsemblMetazoa"/>
        </authorList>
    </citation>
    <scope>IDENTIFICATION</scope>
</reference>